<dbReference type="OrthoDB" id="30741at2157"/>
<dbReference type="GO" id="GO:0004518">
    <property type="term" value="F:nuclease activity"/>
    <property type="evidence" value="ECO:0007669"/>
    <property type="project" value="InterPro"/>
</dbReference>
<dbReference type="EMBL" id="CP000504">
    <property type="protein sequence ID" value="ABL87953.1"/>
    <property type="molecule type" value="Genomic_DNA"/>
</dbReference>
<dbReference type="eggNOG" id="arCOG01759">
    <property type="taxonomic scope" value="Archaea"/>
</dbReference>
<proteinExistence type="predicted"/>
<name>A1RSM1_PYRIL</name>
<feature type="domain" description="BFN" evidence="1">
    <location>
        <begin position="4"/>
        <end position="140"/>
    </location>
</feature>
<dbReference type="PANTHER" id="PTHR15160:SF1">
    <property type="entry name" value="VON HIPPEL-LINDAU DISEASE TUMOR SUPPRESSOR"/>
    <property type="match status" value="1"/>
</dbReference>
<dbReference type="HOGENOM" id="CLU_096111_3_0_2"/>
<keyword evidence="3" id="KW-1185">Reference proteome</keyword>
<dbReference type="InterPro" id="IPR003729">
    <property type="entry name" value="Bi_nuclease_dom"/>
</dbReference>
<accession>A1RSM1</accession>
<dbReference type="PROSITE" id="PS51658">
    <property type="entry name" value="BFN"/>
    <property type="match status" value="1"/>
</dbReference>
<dbReference type="SUPFAM" id="SSF103256">
    <property type="entry name" value="Hypothetical protein TM0160"/>
    <property type="match status" value="1"/>
</dbReference>
<gene>
    <name evidence="2" type="ordered locus">Pisl_0777</name>
</gene>
<evidence type="ECO:0000313" key="2">
    <source>
        <dbReference type="EMBL" id="ABL87953.1"/>
    </source>
</evidence>
<evidence type="ECO:0000259" key="1">
    <source>
        <dbReference type="PROSITE" id="PS51658"/>
    </source>
</evidence>
<sequence length="153" mass="16835">MVRYLKAELISVIETVDSYGQLVGIMLIGADEWGDRAVPIIIGSAETLSIKKGLGEVDFPRPLSHDLFVDILEALGVVIEKVTIDALVSNTYTATVYIRDKEGKTHTFDARPSDAVALAVRVGAPIYISENLEKYAEDLRKYIRPPSGKITEE</sequence>
<dbReference type="InterPro" id="IPR036104">
    <property type="entry name" value="BFN_sf"/>
</dbReference>
<dbReference type="Proteomes" id="UP000002595">
    <property type="component" value="Chromosome"/>
</dbReference>
<dbReference type="Pfam" id="PF02577">
    <property type="entry name" value="BFN_dom"/>
    <property type="match status" value="1"/>
</dbReference>
<dbReference type="Gene3D" id="3.10.690.10">
    <property type="entry name" value="Bifunctional nuclease domain"/>
    <property type="match status" value="1"/>
</dbReference>
<reference evidence="2" key="1">
    <citation type="submission" date="2006-12" db="EMBL/GenBank/DDBJ databases">
        <title>Complete sequence of Pyrobaculum islandicum DSM 4184.</title>
        <authorList>
            <person name="Copeland A."/>
            <person name="Lucas S."/>
            <person name="Lapidus A."/>
            <person name="Barry K."/>
            <person name="Detter J.C."/>
            <person name="Glavina del Rio T."/>
            <person name="Dalin E."/>
            <person name="Tice H."/>
            <person name="Pitluck S."/>
            <person name="Meincke L."/>
            <person name="Brettin T."/>
            <person name="Bruce D."/>
            <person name="Han C."/>
            <person name="Tapia R."/>
            <person name="Gilna P."/>
            <person name="Schmutz J."/>
            <person name="Larimer F."/>
            <person name="Land M."/>
            <person name="Hauser L."/>
            <person name="Kyrpides N."/>
            <person name="Mikhailova N."/>
            <person name="Cozen A.E."/>
            <person name="Fitz-Gibbon S.T."/>
            <person name="House C.H."/>
            <person name="Saltikov C."/>
            <person name="Lowe T."/>
            <person name="Richardson P."/>
        </authorList>
    </citation>
    <scope>NUCLEOTIDE SEQUENCE [LARGE SCALE GENOMIC DNA]</scope>
    <source>
        <strain evidence="2">DSM 4184</strain>
    </source>
</reference>
<dbReference type="GeneID" id="4618059"/>
<protein>
    <recommendedName>
        <fullName evidence="1">BFN domain-containing protein</fullName>
    </recommendedName>
</protein>
<evidence type="ECO:0000313" key="3">
    <source>
        <dbReference type="Proteomes" id="UP000002595"/>
    </source>
</evidence>
<organism evidence="2 3">
    <name type="scientific">Pyrobaculum islandicum (strain DSM 4184 / JCM 9189 / GEO3)</name>
    <dbReference type="NCBI Taxonomy" id="384616"/>
    <lineage>
        <taxon>Archaea</taxon>
        <taxon>Thermoproteota</taxon>
        <taxon>Thermoprotei</taxon>
        <taxon>Thermoproteales</taxon>
        <taxon>Thermoproteaceae</taxon>
        <taxon>Pyrobaculum</taxon>
    </lineage>
</organism>
<dbReference type="KEGG" id="pis:Pisl_0777"/>
<dbReference type="RefSeq" id="WP_011762529.1">
    <property type="nucleotide sequence ID" value="NC_008701.1"/>
</dbReference>
<dbReference type="AlphaFoldDB" id="A1RSM1"/>
<dbReference type="PANTHER" id="PTHR15160">
    <property type="entry name" value="VON HIPPEL-LINDAU PROTEIN"/>
    <property type="match status" value="1"/>
</dbReference>